<evidence type="ECO:0000313" key="3">
    <source>
        <dbReference type="Proteomes" id="UP000824890"/>
    </source>
</evidence>
<dbReference type="Gene3D" id="3.40.50.300">
    <property type="entry name" value="P-loop containing nucleotide triphosphate hydrolases"/>
    <property type="match status" value="1"/>
</dbReference>
<evidence type="ECO:0000259" key="1">
    <source>
        <dbReference type="PROSITE" id="PS50104"/>
    </source>
</evidence>
<reference evidence="2 3" key="1">
    <citation type="submission" date="2021-05" db="EMBL/GenBank/DDBJ databases">
        <title>Genome Assembly of Synthetic Allotetraploid Brassica napus Reveals Homoeologous Exchanges between Subgenomes.</title>
        <authorList>
            <person name="Davis J.T."/>
        </authorList>
    </citation>
    <scope>NUCLEOTIDE SEQUENCE [LARGE SCALE GENOMIC DNA]</scope>
    <source>
        <strain evidence="3">cv. Da-Ae</strain>
        <tissue evidence="2">Seedling</tissue>
    </source>
</reference>
<comment type="caution">
    <text evidence="2">The sequence shown here is derived from an EMBL/GenBank/DDBJ whole genome shotgun (WGS) entry which is preliminary data.</text>
</comment>
<gene>
    <name evidence="2" type="ORF">HID58_065155</name>
</gene>
<dbReference type="Gene3D" id="3.40.50.10140">
    <property type="entry name" value="Toll/interleukin-1 receptor homology (TIR) domain"/>
    <property type="match status" value="1"/>
</dbReference>
<proteinExistence type="predicted"/>
<dbReference type="Proteomes" id="UP000824890">
    <property type="component" value="Unassembled WGS sequence"/>
</dbReference>
<feature type="domain" description="TIR" evidence="1">
    <location>
        <begin position="47"/>
        <end position="196"/>
    </location>
</feature>
<sequence length="406" mass="46423">MVRICITYVTYIKQNTWTVFIIFQSFKINVYLCSNPMFSPSSSTTPQKFDVFLSFRGKDTRRIFISFLYKELIRMSIRTFKDDVELKSGRRISSDLLLAIEGSKIAVVVVSKKYPASPWCLHELVKIMDVEKQGSLTVMPIFYNVEPSHVRRQIEKVAEQFTKHEGRENHETVVSWRQALTNLAIDEIIKRISNMLLLSATPPSDGINNQLGIDAHMKELYPLLGLNSNEGVRLIGIWARGSSVRSALARFVYKKIHKKFQSKCFLENVKGIPQDCQMSNLRDEFLIRIQGGYTTMKTSGLIRTRLSSQKVLLVANNVDKLEQLDALAEDFNCFGPGSIVLITTHDKQLLVGFGIKVVYEVECLRCFEVRQLFRQSAFRERDLYVDSEMFSTLSVTESSGNSVYDS</sequence>
<evidence type="ECO:0000313" key="2">
    <source>
        <dbReference type="EMBL" id="KAH0877761.1"/>
    </source>
</evidence>
<dbReference type="InterPro" id="IPR044974">
    <property type="entry name" value="Disease_R_plants"/>
</dbReference>
<organism evidence="2 3">
    <name type="scientific">Brassica napus</name>
    <name type="common">Rape</name>
    <dbReference type="NCBI Taxonomy" id="3708"/>
    <lineage>
        <taxon>Eukaryota</taxon>
        <taxon>Viridiplantae</taxon>
        <taxon>Streptophyta</taxon>
        <taxon>Embryophyta</taxon>
        <taxon>Tracheophyta</taxon>
        <taxon>Spermatophyta</taxon>
        <taxon>Magnoliopsida</taxon>
        <taxon>eudicotyledons</taxon>
        <taxon>Gunneridae</taxon>
        <taxon>Pentapetalae</taxon>
        <taxon>rosids</taxon>
        <taxon>malvids</taxon>
        <taxon>Brassicales</taxon>
        <taxon>Brassicaceae</taxon>
        <taxon>Brassiceae</taxon>
        <taxon>Brassica</taxon>
    </lineage>
</organism>
<keyword evidence="3" id="KW-1185">Reference proteome</keyword>
<dbReference type="InterPro" id="IPR035897">
    <property type="entry name" value="Toll_tir_struct_dom_sf"/>
</dbReference>
<dbReference type="SUPFAM" id="SSF52200">
    <property type="entry name" value="Toll/Interleukin receptor TIR domain"/>
    <property type="match status" value="1"/>
</dbReference>
<dbReference type="InterPro" id="IPR000157">
    <property type="entry name" value="TIR_dom"/>
</dbReference>
<dbReference type="EMBL" id="JAGKQM010000015">
    <property type="protein sequence ID" value="KAH0877761.1"/>
    <property type="molecule type" value="Genomic_DNA"/>
</dbReference>
<dbReference type="PANTHER" id="PTHR11017:SF443">
    <property type="entry name" value="TIR DOMAIN-CONTAINING PROTEIN"/>
    <property type="match status" value="1"/>
</dbReference>
<dbReference type="PROSITE" id="PS50104">
    <property type="entry name" value="TIR"/>
    <property type="match status" value="1"/>
</dbReference>
<protein>
    <recommendedName>
        <fullName evidence="1">TIR domain-containing protein</fullName>
    </recommendedName>
</protein>
<dbReference type="SUPFAM" id="SSF52540">
    <property type="entry name" value="P-loop containing nucleoside triphosphate hydrolases"/>
    <property type="match status" value="1"/>
</dbReference>
<accession>A0ABQ7ZCG2</accession>
<name>A0ABQ7ZCG2_BRANA</name>
<dbReference type="PANTHER" id="PTHR11017">
    <property type="entry name" value="LEUCINE-RICH REPEAT-CONTAINING PROTEIN"/>
    <property type="match status" value="1"/>
</dbReference>
<dbReference type="Pfam" id="PF01582">
    <property type="entry name" value="TIR"/>
    <property type="match status" value="1"/>
</dbReference>
<dbReference type="SMART" id="SM00255">
    <property type="entry name" value="TIR"/>
    <property type="match status" value="1"/>
</dbReference>
<dbReference type="InterPro" id="IPR027417">
    <property type="entry name" value="P-loop_NTPase"/>
</dbReference>